<dbReference type="PROSITE" id="PS50987">
    <property type="entry name" value="HTH_ARSR_2"/>
    <property type="match status" value="1"/>
</dbReference>
<dbReference type="SUPFAM" id="SSF46785">
    <property type="entry name" value="Winged helix' DNA-binding domain"/>
    <property type="match status" value="1"/>
</dbReference>
<dbReference type="STRING" id="2162.BRM9_1431"/>
<organism evidence="2 4">
    <name type="scientific">Methanobacterium formicicum</name>
    <dbReference type="NCBI Taxonomy" id="2162"/>
    <lineage>
        <taxon>Archaea</taxon>
        <taxon>Methanobacteriati</taxon>
        <taxon>Methanobacteriota</taxon>
        <taxon>Methanomada group</taxon>
        <taxon>Methanobacteria</taxon>
        <taxon>Methanobacteriales</taxon>
        <taxon>Methanobacteriaceae</taxon>
        <taxon>Methanobacterium</taxon>
    </lineage>
</organism>
<protein>
    <submittedName>
        <fullName evidence="2">ArsR family transcriptional regulator</fullName>
    </submittedName>
    <submittedName>
        <fullName evidence="3">Winged helix-turn-helix transcriptional regulator</fullName>
    </submittedName>
</protein>
<feature type="domain" description="HTH arsR-type" evidence="1">
    <location>
        <begin position="1"/>
        <end position="96"/>
    </location>
</feature>
<dbReference type="InterPro" id="IPR036390">
    <property type="entry name" value="WH_DNA-bd_sf"/>
</dbReference>
<dbReference type="Proteomes" id="UP000029661">
    <property type="component" value="Chromosome"/>
</dbReference>
<gene>
    <name evidence="2" type="ORF">BRM9_1431</name>
    <name evidence="3" type="ORF">ISP06_04135</name>
</gene>
<dbReference type="PANTHER" id="PTHR38600">
    <property type="entry name" value="TRANSCRIPTIONAL REGULATORY PROTEIN"/>
    <property type="match status" value="1"/>
</dbReference>
<accession>A0A089ZGK0</accession>
<name>A0A089ZGK0_METFO</name>
<reference evidence="3" key="2">
    <citation type="submission" date="2020-10" db="EMBL/GenBank/DDBJ databases">
        <title>Dehalococcoides mccartyi of a TCE/Cr reducing biochatode.</title>
        <authorList>
            <person name="Matturro B."/>
        </authorList>
    </citation>
    <scope>NUCLEOTIDE SEQUENCE</scope>
    <source>
        <strain evidence="3">Bin2</strain>
    </source>
</reference>
<dbReference type="KEGG" id="mfc:BRM9_1431"/>
<dbReference type="OrthoDB" id="35765at2157"/>
<dbReference type="InterPro" id="IPR001845">
    <property type="entry name" value="HTH_ArsR_DNA-bd_dom"/>
</dbReference>
<reference evidence="2 4" key="1">
    <citation type="submission" date="2013-12" db="EMBL/GenBank/DDBJ databases">
        <title>The complete genome sequence of Methanobacterium sp. BRM9.</title>
        <authorList>
            <consortium name="Pastoral Greenhouse Gas Research Consortium"/>
            <person name="Kelly W.J."/>
            <person name="Leahy S.C."/>
            <person name="Perry R."/>
            <person name="Li D."/>
            <person name="Altermann E."/>
            <person name="Lambie S.C."/>
            <person name="Attwood G.T."/>
        </authorList>
    </citation>
    <scope>NUCLEOTIDE SEQUENCE [LARGE SCALE GENOMIC DNA]</scope>
    <source>
        <strain evidence="2 4">BRM9</strain>
    </source>
</reference>
<dbReference type="GeneID" id="26739130"/>
<evidence type="ECO:0000313" key="4">
    <source>
        <dbReference type="Proteomes" id="UP000029661"/>
    </source>
</evidence>
<dbReference type="GO" id="GO:0003700">
    <property type="term" value="F:DNA-binding transcription factor activity"/>
    <property type="evidence" value="ECO:0007669"/>
    <property type="project" value="InterPro"/>
</dbReference>
<evidence type="ECO:0000313" key="2">
    <source>
        <dbReference type="EMBL" id="AIS32245.1"/>
    </source>
</evidence>
<evidence type="ECO:0000259" key="1">
    <source>
        <dbReference type="PROSITE" id="PS50987"/>
    </source>
</evidence>
<dbReference type="PANTHER" id="PTHR38600:SF1">
    <property type="entry name" value="TRANSCRIPTIONAL REGULATORY PROTEIN"/>
    <property type="match status" value="1"/>
</dbReference>
<proteinExistence type="predicted"/>
<dbReference type="Gene3D" id="1.10.10.10">
    <property type="entry name" value="Winged helix-like DNA-binding domain superfamily/Winged helix DNA-binding domain"/>
    <property type="match status" value="1"/>
</dbReference>
<dbReference type="RefSeq" id="WP_081944573.1">
    <property type="nucleotide sequence ID" value="NZ_CALCVY010000167.1"/>
</dbReference>
<dbReference type="Proteomes" id="UP000606900">
    <property type="component" value="Unassembled WGS sequence"/>
</dbReference>
<dbReference type="Pfam" id="PF01022">
    <property type="entry name" value="HTH_5"/>
    <property type="match status" value="1"/>
</dbReference>
<dbReference type="CDD" id="cd00090">
    <property type="entry name" value="HTH_ARSR"/>
    <property type="match status" value="1"/>
</dbReference>
<dbReference type="InterPro" id="IPR036388">
    <property type="entry name" value="WH-like_DNA-bd_sf"/>
</dbReference>
<dbReference type="SMART" id="SM00418">
    <property type="entry name" value="HTH_ARSR"/>
    <property type="match status" value="1"/>
</dbReference>
<dbReference type="EMBL" id="JADIIL010000016">
    <property type="protein sequence ID" value="MBF4474649.1"/>
    <property type="molecule type" value="Genomic_DNA"/>
</dbReference>
<dbReference type="InterPro" id="IPR011991">
    <property type="entry name" value="ArsR-like_HTH"/>
</dbReference>
<evidence type="ECO:0000313" key="3">
    <source>
        <dbReference type="EMBL" id="MBF4474649.1"/>
    </source>
</evidence>
<sequence length="108" mass="12702">MNTTYFRLFFESPGNFNRVKIVNLLNQRPYNINQLSKELNLNYRTVQHHIKVLGENMVVQSDSNGYGALFSLSDEFDIDKFMEIYNASLDECVLDEDVMRKKVLKMLK</sequence>
<dbReference type="EMBL" id="CP006933">
    <property type="protein sequence ID" value="AIS32245.1"/>
    <property type="molecule type" value="Genomic_DNA"/>
</dbReference>
<dbReference type="AlphaFoldDB" id="A0A089ZGK0"/>